<dbReference type="GO" id="GO:0016987">
    <property type="term" value="F:sigma factor activity"/>
    <property type="evidence" value="ECO:0007669"/>
    <property type="project" value="UniProtKB-KW"/>
</dbReference>
<dbReference type="PANTHER" id="PTHR43133">
    <property type="entry name" value="RNA POLYMERASE ECF-TYPE SIGMA FACTO"/>
    <property type="match status" value="1"/>
</dbReference>
<reference evidence="5" key="1">
    <citation type="submission" date="2006-10" db="EMBL/GenBank/DDBJ databases">
        <title>Complete sequence of Solibacter usitatus Ellin6076.</title>
        <authorList>
            <consortium name="US DOE Joint Genome Institute"/>
            <person name="Copeland A."/>
            <person name="Lucas S."/>
            <person name="Lapidus A."/>
            <person name="Barry K."/>
            <person name="Detter J.C."/>
            <person name="Glavina del Rio T."/>
            <person name="Hammon N."/>
            <person name="Israni S."/>
            <person name="Dalin E."/>
            <person name="Tice H."/>
            <person name="Pitluck S."/>
            <person name="Thompson L.S."/>
            <person name="Brettin T."/>
            <person name="Bruce D."/>
            <person name="Han C."/>
            <person name="Tapia R."/>
            <person name="Gilna P."/>
            <person name="Schmutz J."/>
            <person name="Larimer F."/>
            <person name="Land M."/>
            <person name="Hauser L."/>
            <person name="Kyrpides N."/>
            <person name="Mikhailova N."/>
            <person name="Janssen P.H."/>
            <person name="Kuske C.R."/>
            <person name="Richardson P."/>
        </authorList>
    </citation>
    <scope>NUCLEOTIDE SEQUENCE</scope>
    <source>
        <strain evidence="5">Ellin6076</strain>
    </source>
</reference>
<proteinExistence type="predicted"/>
<evidence type="ECO:0000256" key="2">
    <source>
        <dbReference type="ARBA" id="ARBA00023082"/>
    </source>
</evidence>
<dbReference type="Pfam" id="PF04542">
    <property type="entry name" value="Sigma70_r2"/>
    <property type="match status" value="1"/>
</dbReference>
<evidence type="ECO:0000313" key="5">
    <source>
        <dbReference type="EMBL" id="ABJ84126.1"/>
    </source>
</evidence>
<dbReference type="InterPro" id="IPR007627">
    <property type="entry name" value="RNA_pol_sigma70_r2"/>
</dbReference>
<dbReference type="InParanoid" id="Q022H4"/>
<protein>
    <submittedName>
        <fullName evidence="5">RNA polymerase, sigma-24 subunit, ECF subfamily</fullName>
    </submittedName>
</protein>
<dbReference type="PANTHER" id="PTHR43133:SF51">
    <property type="entry name" value="RNA POLYMERASE SIGMA FACTOR"/>
    <property type="match status" value="1"/>
</dbReference>
<dbReference type="Gene3D" id="1.10.10.10">
    <property type="entry name" value="Winged helix-like DNA-binding domain superfamily/Winged helix DNA-binding domain"/>
    <property type="match status" value="1"/>
</dbReference>
<dbReference type="SUPFAM" id="SSF88946">
    <property type="entry name" value="Sigma2 domain of RNA polymerase sigma factors"/>
    <property type="match status" value="1"/>
</dbReference>
<dbReference type="KEGG" id="sus:Acid_3148"/>
<dbReference type="InterPro" id="IPR036388">
    <property type="entry name" value="WH-like_DNA-bd_sf"/>
</dbReference>
<evidence type="ECO:0000259" key="4">
    <source>
        <dbReference type="Pfam" id="PF04542"/>
    </source>
</evidence>
<dbReference type="InterPro" id="IPR013325">
    <property type="entry name" value="RNA_pol_sigma_r2"/>
</dbReference>
<accession>Q022H4</accession>
<gene>
    <name evidence="5" type="ordered locus">Acid_3148</name>
</gene>
<keyword evidence="2" id="KW-0731">Sigma factor</keyword>
<dbReference type="STRING" id="234267.Acid_3148"/>
<name>Q022H4_SOLUE</name>
<dbReference type="NCBIfam" id="TIGR02937">
    <property type="entry name" value="sigma70-ECF"/>
    <property type="match status" value="1"/>
</dbReference>
<dbReference type="GO" id="GO:0006352">
    <property type="term" value="P:DNA-templated transcription initiation"/>
    <property type="evidence" value="ECO:0007669"/>
    <property type="project" value="InterPro"/>
</dbReference>
<feature type="domain" description="RNA polymerase sigma-70 region 2" evidence="4">
    <location>
        <begin position="29"/>
        <end position="98"/>
    </location>
</feature>
<dbReference type="InterPro" id="IPR014284">
    <property type="entry name" value="RNA_pol_sigma-70_dom"/>
</dbReference>
<evidence type="ECO:0000256" key="1">
    <source>
        <dbReference type="ARBA" id="ARBA00023015"/>
    </source>
</evidence>
<evidence type="ECO:0000256" key="3">
    <source>
        <dbReference type="ARBA" id="ARBA00023163"/>
    </source>
</evidence>
<sequence length="196" mass="22717">MNRSADPQPNSVVLVERILSGDRSAEAELVERYSRGVSLILARGTRQASTREDLLQDTFQLTIEKIRRGELRDPERLSGFICNVARNLAADYYRRTSRHESAERRFQIDSAGPPDALHQVLAAEKAAIVRQILNDLRPTRDRDLLYRFYIAEQDKEQICKELGLTSLHFNRVLFRARERYRELYEKLVQRQSTGLG</sequence>
<dbReference type="eggNOG" id="COG1595">
    <property type="taxonomic scope" value="Bacteria"/>
</dbReference>
<organism evidence="5">
    <name type="scientific">Solibacter usitatus (strain Ellin6076)</name>
    <dbReference type="NCBI Taxonomy" id="234267"/>
    <lineage>
        <taxon>Bacteria</taxon>
        <taxon>Pseudomonadati</taxon>
        <taxon>Acidobacteriota</taxon>
        <taxon>Terriglobia</taxon>
        <taxon>Bryobacterales</taxon>
        <taxon>Solibacteraceae</taxon>
        <taxon>Candidatus Solibacter</taxon>
    </lineage>
</organism>
<keyword evidence="1" id="KW-0805">Transcription regulation</keyword>
<dbReference type="Gene3D" id="1.10.1740.10">
    <property type="match status" value="1"/>
</dbReference>
<dbReference type="InterPro" id="IPR039425">
    <property type="entry name" value="RNA_pol_sigma-70-like"/>
</dbReference>
<dbReference type="AlphaFoldDB" id="Q022H4"/>
<dbReference type="EMBL" id="CP000473">
    <property type="protein sequence ID" value="ABJ84126.1"/>
    <property type="molecule type" value="Genomic_DNA"/>
</dbReference>
<dbReference type="HOGENOM" id="CLU_1474487_0_0_0"/>
<keyword evidence="3" id="KW-0804">Transcription</keyword>